<proteinExistence type="predicted"/>
<dbReference type="InterPro" id="IPR016431">
    <property type="entry name" value="Pyrv-formate_lyase-activ_prd"/>
</dbReference>
<keyword evidence="4 5" id="KW-0411">Iron-sulfur</keyword>
<dbReference type="PANTHER" id="PTHR43075:SF1">
    <property type="entry name" value="FORMATE LYASE ACTIVATING ENZYME, PUTATIVE (AFU_ORTHOLOGUE AFUA_2G15630)-RELATED"/>
    <property type="match status" value="1"/>
</dbReference>
<accession>A0A7W6WKB0</accession>
<keyword evidence="7" id="KW-0560">Oxidoreductase</keyword>
<dbReference type="Gene3D" id="3.20.20.70">
    <property type="entry name" value="Aldolase class I"/>
    <property type="match status" value="1"/>
</dbReference>
<evidence type="ECO:0000313" key="7">
    <source>
        <dbReference type="EMBL" id="MBB4286141.1"/>
    </source>
</evidence>
<dbReference type="SUPFAM" id="SSF102114">
    <property type="entry name" value="Radical SAM enzymes"/>
    <property type="match status" value="1"/>
</dbReference>
<dbReference type="GO" id="GO:0046872">
    <property type="term" value="F:metal ion binding"/>
    <property type="evidence" value="ECO:0007669"/>
    <property type="project" value="UniProtKB-KW"/>
</dbReference>
<protein>
    <submittedName>
        <fullName evidence="7">Putative pyruvate formate lyase activating enzyme</fullName>
        <ecNumber evidence="7">1.97.1.4</ecNumber>
    </submittedName>
</protein>
<dbReference type="SFLD" id="SFLDS00029">
    <property type="entry name" value="Radical_SAM"/>
    <property type="match status" value="1"/>
</dbReference>
<keyword evidence="2 5" id="KW-0479">Metal-binding</keyword>
<evidence type="ECO:0000256" key="5">
    <source>
        <dbReference type="PIRSR" id="PIRSR004869-50"/>
    </source>
</evidence>
<dbReference type="GO" id="GO:0043365">
    <property type="term" value="F:[formate-C-acetyltransferase]-activating enzyme activity"/>
    <property type="evidence" value="ECO:0007669"/>
    <property type="project" value="UniProtKB-EC"/>
</dbReference>
<dbReference type="InterPro" id="IPR040085">
    <property type="entry name" value="MJ0674-like"/>
</dbReference>
<dbReference type="SFLD" id="SFLDG01099">
    <property type="entry name" value="Uncharacterised_Radical_SAM_Su"/>
    <property type="match status" value="1"/>
</dbReference>
<keyword evidence="1 5" id="KW-0949">S-adenosyl-L-methionine</keyword>
<dbReference type="EMBL" id="JACIGI010000013">
    <property type="protein sequence ID" value="MBB4286141.1"/>
    <property type="molecule type" value="Genomic_DNA"/>
</dbReference>
<evidence type="ECO:0000256" key="1">
    <source>
        <dbReference type="ARBA" id="ARBA00022691"/>
    </source>
</evidence>
<dbReference type="InterPro" id="IPR007197">
    <property type="entry name" value="rSAM"/>
</dbReference>
<feature type="binding site" evidence="5">
    <location>
        <position position="88"/>
    </location>
    <ligand>
        <name>[4Fe-4S] cluster</name>
        <dbReference type="ChEBI" id="CHEBI:49883"/>
        <note>4Fe-4S-S-AdoMet</note>
    </ligand>
</feature>
<dbReference type="CDD" id="cd01335">
    <property type="entry name" value="Radical_SAM"/>
    <property type="match status" value="1"/>
</dbReference>
<feature type="domain" description="Radical SAM core" evidence="6">
    <location>
        <begin position="84"/>
        <end position="196"/>
    </location>
</feature>
<sequence>MPAAYLALHRSGDLARRADAALARLADCTLCPQACHVDRLTAAPGAIAAGAVCRTGRHARVAAVRPGFDDEPALVGTGGTGDILFSWCNLRCVYCLNADSSMEGAGEDLDAQALAEAMLELQGRGCHNIHLIGPSHVAAQILEALPIAAARGLTLPLVYNTGGYDSVETLRLLDGVVDIYTPDAKYADDMAGRRCSKVRDYASINAAALAEMARQVGPLTIDADGLARRGMLVRHLVLPRDLGTVTRALDGVAAAAGPGMTVRLLDTYEPAHQAHRLPELQAPVPAEAIARARAHAETLGLCLLDG</sequence>
<dbReference type="EC" id="1.97.1.4" evidence="7"/>
<keyword evidence="8" id="KW-1185">Reference proteome</keyword>
<dbReference type="PANTHER" id="PTHR43075">
    <property type="entry name" value="FORMATE LYASE ACTIVATING ENZYME, PUTATIVE (AFU_ORTHOLOGUE AFUA_2G15630)-RELATED"/>
    <property type="match status" value="1"/>
</dbReference>
<reference evidence="7 8" key="1">
    <citation type="submission" date="2020-08" db="EMBL/GenBank/DDBJ databases">
        <title>Genome sequencing of Purple Non-Sulfur Bacteria from various extreme environments.</title>
        <authorList>
            <person name="Mayer M."/>
        </authorList>
    </citation>
    <scope>NUCLEOTIDE SEQUENCE [LARGE SCALE GENOMIC DNA]</scope>
    <source>
        <strain evidence="7 8">JA135</strain>
    </source>
</reference>
<keyword evidence="3 5" id="KW-0408">Iron</keyword>
<evidence type="ECO:0000256" key="4">
    <source>
        <dbReference type="ARBA" id="ARBA00023014"/>
    </source>
</evidence>
<organism evidence="7 8">
    <name type="scientific">Roseospira goensis</name>
    <dbReference type="NCBI Taxonomy" id="391922"/>
    <lineage>
        <taxon>Bacteria</taxon>
        <taxon>Pseudomonadati</taxon>
        <taxon>Pseudomonadota</taxon>
        <taxon>Alphaproteobacteria</taxon>
        <taxon>Rhodospirillales</taxon>
        <taxon>Rhodospirillaceae</taxon>
        <taxon>Roseospira</taxon>
    </lineage>
</organism>
<evidence type="ECO:0000256" key="3">
    <source>
        <dbReference type="ARBA" id="ARBA00023004"/>
    </source>
</evidence>
<comment type="caution">
    <text evidence="7">The sequence shown here is derived from an EMBL/GenBank/DDBJ whole genome shotgun (WGS) entry which is preliminary data.</text>
</comment>
<dbReference type="PIRSF" id="PIRSF004869">
    <property type="entry name" value="PflX_prd"/>
    <property type="match status" value="1"/>
</dbReference>
<keyword evidence="7" id="KW-0456">Lyase</keyword>
<feature type="binding site" evidence="5">
    <location>
        <position position="95"/>
    </location>
    <ligand>
        <name>[4Fe-4S] cluster</name>
        <dbReference type="ChEBI" id="CHEBI:49883"/>
        <note>4Fe-4S-S-AdoMet</note>
    </ligand>
</feature>
<comment type="cofactor">
    <cofactor evidence="5">
        <name>[4Fe-4S] cluster</name>
        <dbReference type="ChEBI" id="CHEBI:49883"/>
    </cofactor>
    <text evidence="5">Binds 1 [4Fe-4S] cluster. The cluster is coordinated with 3 cysteines and an exchangeable S-adenosyl-L-methionine.</text>
</comment>
<dbReference type="RefSeq" id="WP_184434556.1">
    <property type="nucleotide sequence ID" value="NZ_JACIGI010000013.1"/>
</dbReference>
<evidence type="ECO:0000256" key="2">
    <source>
        <dbReference type="ARBA" id="ARBA00022723"/>
    </source>
</evidence>
<evidence type="ECO:0000313" key="8">
    <source>
        <dbReference type="Proteomes" id="UP000555728"/>
    </source>
</evidence>
<dbReference type="InterPro" id="IPR058240">
    <property type="entry name" value="rSAM_sf"/>
</dbReference>
<dbReference type="Pfam" id="PF04055">
    <property type="entry name" value="Radical_SAM"/>
    <property type="match status" value="1"/>
</dbReference>
<dbReference type="GO" id="GO:0016829">
    <property type="term" value="F:lyase activity"/>
    <property type="evidence" value="ECO:0007669"/>
    <property type="project" value="UniProtKB-KW"/>
</dbReference>
<name>A0A7W6WKB0_9PROT</name>
<dbReference type="AlphaFoldDB" id="A0A7W6WKB0"/>
<dbReference type="GO" id="GO:0051536">
    <property type="term" value="F:iron-sulfur cluster binding"/>
    <property type="evidence" value="ECO:0007669"/>
    <property type="project" value="UniProtKB-KW"/>
</dbReference>
<feature type="binding site" evidence="5">
    <location>
        <position position="92"/>
    </location>
    <ligand>
        <name>[4Fe-4S] cluster</name>
        <dbReference type="ChEBI" id="CHEBI:49883"/>
        <note>4Fe-4S-S-AdoMet</note>
    </ligand>
</feature>
<dbReference type="Proteomes" id="UP000555728">
    <property type="component" value="Unassembled WGS sequence"/>
</dbReference>
<keyword evidence="7" id="KW-0670">Pyruvate</keyword>
<evidence type="ECO:0000259" key="6">
    <source>
        <dbReference type="Pfam" id="PF04055"/>
    </source>
</evidence>
<dbReference type="InterPro" id="IPR013785">
    <property type="entry name" value="Aldolase_TIM"/>
</dbReference>
<gene>
    <name evidence="7" type="ORF">GGD88_001868</name>
</gene>